<dbReference type="Proteomes" id="UP000735302">
    <property type="component" value="Unassembled WGS sequence"/>
</dbReference>
<gene>
    <name evidence="2" type="ORF">PoB_004569700</name>
</gene>
<protein>
    <submittedName>
        <fullName evidence="2">Potassium voltage-gated channel subfamily kqt member 1</fullName>
    </submittedName>
</protein>
<evidence type="ECO:0000313" key="3">
    <source>
        <dbReference type="Proteomes" id="UP000735302"/>
    </source>
</evidence>
<feature type="compositionally biased region" description="Polar residues" evidence="1">
    <location>
        <begin position="77"/>
        <end position="86"/>
    </location>
</feature>
<accession>A0AAV4BIN5</accession>
<feature type="compositionally biased region" description="Low complexity" evidence="1">
    <location>
        <begin position="15"/>
        <end position="40"/>
    </location>
</feature>
<sequence>MTLSAPHASLLGQESSQTALVTSSASSTATKPHPSPADASSRSDRRSISRNSEKVDRDQGSIEDEGGGGGGDPSDGKLTSVTSLYKVTSDKRLSSPSSQLVHPLTSSSSSSTYPDPPALPPPPHPHRHRLFQTPGFNLRGFHKKSKHSNSEYSSATVAAAANNGYPVMLSHSMEVEYSPPSASPPYLTSTTVTSMAGGITPSVDKTYNTLLQTRMVSGRVYGKTSIQSRIYNFLERPTGWKCFIYHFTV</sequence>
<feature type="compositionally biased region" description="Basic and acidic residues" evidence="1">
    <location>
        <begin position="41"/>
        <end position="60"/>
    </location>
</feature>
<dbReference type="AlphaFoldDB" id="A0AAV4BIN5"/>
<feature type="compositionally biased region" description="Pro residues" evidence="1">
    <location>
        <begin position="114"/>
        <end position="123"/>
    </location>
</feature>
<proteinExistence type="predicted"/>
<evidence type="ECO:0000256" key="1">
    <source>
        <dbReference type="SAM" id="MobiDB-lite"/>
    </source>
</evidence>
<keyword evidence="3" id="KW-1185">Reference proteome</keyword>
<organism evidence="2 3">
    <name type="scientific">Plakobranchus ocellatus</name>
    <dbReference type="NCBI Taxonomy" id="259542"/>
    <lineage>
        <taxon>Eukaryota</taxon>
        <taxon>Metazoa</taxon>
        <taxon>Spiralia</taxon>
        <taxon>Lophotrochozoa</taxon>
        <taxon>Mollusca</taxon>
        <taxon>Gastropoda</taxon>
        <taxon>Heterobranchia</taxon>
        <taxon>Euthyneura</taxon>
        <taxon>Panpulmonata</taxon>
        <taxon>Sacoglossa</taxon>
        <taxon>Placobranchoidea</taxon>
        <taxon>Plakobranchidae</taxon>
        <taxon>Plakobranchus</taxon>
    </lineage>
</organism>
<name>A0AAV4BIN5_9GAST</name>
<comment type="caution">
    <text evidence="2">The sequence shown here is derived from an EMBL/GenBank/DDBJ whole genome shotgun (WGS) entry which is preliminary data.</text>
</comment>
<dbReference type="EMBL" id="BLXT01005052">
    <property type="protein sequence ID" value="GFO19192.1"/>
    <property type="molecule type" value="Genomic_DNA"/>
</dbReference>
<feature type="region of interest" description="Disordered" evidence="1">
    <location>
        <begin position="1"/>
        <end position="127"/>
    </location>
</feature>
<evidence type="ECO:0000313" key="2">
    <source>
        <dbReference type="EMBL" id="GFO19192.1"/>
    </source>
</evidence>
<reference evidence="2 3" key="1">
    <citation type="journal article" date="2021" name="Elife">
        <title>Chloroplast acquisition without the gene transfer in kleptoplastic sea slugs, Plakobranchus ocellatus.</title>
        <authorList>
            <person name="Maeda T."/>
            <person name="Takahashi S."/>
            <person name="Yoshida T."/>
            <person name="Shimamura S."/>
            <person name="Takaki Y."/>
            <person name="Nagai Y."/>
            <person name="Toyoda A."/>
            <person name="Suzuki Y."/>
            <person name="Arimoto A."/>
            <person name="Ishii H."/>
            <person name="Satoh N."/>
            <person name="Nishiyama T."/>
            <person name="Hasebe M."/>
            <person name="Maruyama T."/>
            <person name="Minagawa J."/>
            <person name="Obokata J."/>
            <person name="Shigenobu S."/>
        </authorList>
    </citation>
    <scope>NUCLEOTIDE SEQUENCE [LARGE SCALE GENOMIC DNA]</scope>
</reference>